<feature type="transmembrane region" description="Helical" evidence="1">
    <location>
        <begin position="120"/>
        <end position="148"/>
    </location>
</feature>
<feature type="transmembrane region" description="Helical" evidence="1">
    <location>
        <begin position="86"/>
        <end position="108"/>
    </location>
</feature>
<name>A0A7Z1N0B1_STAHA</name>
<evidence type="ECO:0000256" key="1">
    <source>
        <dbReference type="SAM" id="Phobius"/>
    </source>
</evidence>
<reference evidence="3 4" key="1">
    <citation type="submission" date="2017-11" db="EMBL/GenBank/DDBJ databases">
        <authorList>
            <person name="Founou R.C."/>
            <person name="Founou L."/>
            <person name="Allam M."/>
            <person name="Ismail A."/>
            <person name="Essack S.Y."/>
        </authorList>
    </citation>
    <scope>NUCLEOTIDE SEQUENCE [LARGE SCALE GENOMIC DNA]</scope>
    <source>
        <strain evidence="3 4">G811N2B1</strain>
    </source>
</reference>
<reference evidence="2 5" key="2">
    <citation type="submission" date="2023-08" db="EMBL/GenBank/DDBJ databases">
        <title>Genomic surveillance of Staphylococcus haemolyticus neonatal outbreak in southern France.</title>
        <authorList>
            <person name="Magnan C."/>
            <person name="Morsli M."/>
            <person name="Thiery B."/>
            <person name="Salipante F."/>
            <person name="Attar J."/>
            <person name="Massimo D.M."/>
            <person name="Ory J."/>
            <person name="Pantel A."/>
            <person name="Lavigne J.-P."/>
        </authorList>
    </citation>
    <scope>NUCLEOTIDE SEQUENCE [LARGE SCALE GENOMIC DNA]</scope>
    <source>
        <strain evidence="2 5">NSH026</strain>
    </source>
</reference>
<dbReference type="EMBL" id="JAVSOO010000046">
    <property type="protein sequence ID" value="MDT4287668.1"/>
    <property type="molecule type" value="Genomic_DNA"/>
</dbReference>
<evidence type="ECO:0000313" key="2">
    <source>
        <dbReference type="EMBL" id="MDT4287668.1"/>
    </source>
</evidence>
<evidence type="ECO:0000313" key="4">
    <source>
        <dbReference type="Proteomes" id="UP000238153"/>
    </source>
</evidence>
<dbReference type="KEGG" id="shh:ShL2_02139"/>
<dbReference type="EMBL" id="PGWX01000454">
    <property type="protein sequence ID" value="PPJ70734.1"/>
    <property type="molecule type" value="Genomic_DNA"/>
</dbReference>
<keyword evidence="5" id="KW-1185">Reference proteome</keyword>
<proteinExistence type="predicted"/>
<organism evidence="3 4">
    <name type="scientific">Staphylococcus haemolyticus</name>
    <dbReference type="NCBI Taxonomy" id="1283"/>
    <lineage>
        <taxon>Bacteria</taxon>
        <taxon>Bacillati</taxon>
        <taxon>Bacillota</taxon>
        <taxon>Bacilli</taxon>
        <taxon>Bacillales</taxon>
        <taxon>Staphylococcaceae</taxon>
        <taxon>Staphylococcus</taxon>
    </lineage>
</organism>
<evidence type="ECO:0000313" key="5">
    <source>
        <dbReference type="Proteomes" id="UP001269271"/>
    </source>
</evidence>
<keyword evidence="1" id="KW-0472">Membrane</keyword>
<accession>A0A7Z1N0B1</accession>
<comment type="caution">
    <text evidence="3">The sequence shown here is derived from an EMBL/GenBank/DDBJ whole genome shotgun (WGS) entry which is preliminary data.</text>
</comment>
<dbReference type="Proteomes" id="UP000238153">
    <property type="component" value="Unassembled WGS sequence"/>
</dbReference>
<dbReference type="PANTHER" id="PTHR34980:SF2">
    <property type="entry name" value="INNER MEMBRANE PROTEIN YHAH-RELATED"/>
    <property type="match status" value="1"/>
</dbReference>
<dbReference type="PANTHER" id="PTHR34980">
    <property type="entry name" value="INNER MEMBRANE PROTEIN-RELATED-RELATED"/>
    <property type="match status" value="1"/>
</dbReference>
<dbReference type="RefSeq" id="WP_016930884.1">
    <property type="nucleotide sequence ID" value="NZ_CABMHO010000066.1"/>
</dbReference>
<keyword evidence="1" id="KW-1133">Transmembrane helix</keyword>
<evidence type="ECO:0000313" key="3">
    <source>
        <dbReference type="EMBL" id="PPJ70734.1"/>
    </source>
</evidence>
<sequence>MIESYQLFWKNYFNVQGRTRRRHYWFATLANIIVLVLLSLLADLLKWVFGGGDTFFNIVYETIDVIIVIGTFTMSVRRFHDVGRTMLIPLIMLISMLLRGLIVLLETISNVYLSDFYSDVSLMIATVVVLVISIVLLIVSIFALIYCVTDSEKGTNEYGPNPKAQ</sequence>
<dbReference type="Proteomes" id="UP001269271">
    <property type="component" value="Unassembled WGS sequence"/>
</dbReference>
<gene>
    <name evidence="3" type="ORF">CV019_12385</name>
    <name evidence="2" type="ORF">RO950_11880</name>
</gene>
<dbReference type="GO" id="GO:0005886">
    <property type="term" value="C:plasma membrane"/>
    <property type="evidence" value="ECO:0007669"/>
    <property type="project" value="TreeGrafter"/>
</dbReference>
<dbReference type="InterPro" id="IPR008523">
    <property type="entry name" value="DUF805"/>
</dbReference>
<dbReference type="AlphaFoldDB" id="A0A7Z1N0B1"/>
<protein>
    <submittedName>
        <fullName evidence="3">DUF805 domain-containing protein</fullName>
    </submittedName>
</protein>
<feature type="transmembrane region" description="Helical" evidence="1">
    <location>
        <begin position="24"/>
        <end position="42"/>
    </location>
</feature>
<keyword evidence="1" id="KW-0812">Transmembrane</keyword>
<feature type="transmembrane region" description="Helical" evidence="1">
    <location>
        <begin position="54"/>
        <end position="74"/>
    </location>
</feature>
<dbReference type="Pfam" id="PF05656">
    <property type="entry name" value="DUF805"/>
    <property type="match status" value="1"/>
</dbReference>